<evidence type="ECO:0000313" key="3">
    <source>
        <dbReference type="Proteomes" id="UP000189970"/>
    </source>
</evidence>
<dbReference type="EMBL" id="MVAB01000001">
    <property type="protein sequence ID" value="OPF88097.1"/>
    <property type="molecule type" value="Genomic_DNA"/>
</dbReference>
<dbReference type="Pfam" id="PF04127">
    <property type="entry name" value="DFP"/>
    <property type="match status" value="2"/>
</dbReference>
<dbReference type="InterPro" id="IPR035929">
    <property type="entry name" value="CoaB-like_sf"/>
</dbReference>
<dbReference type="GO" id="GO:0015937">
    <property type="term" value="P:coenzyme A biosynthetic process"/>
    <property type="evidence" value="ECO:0007669"/>
    <property type="project" value="UniProtKB-ARBA"/>
</dbReference>
<dbReference type="RefSeq" id="WP_158080183.1">
    <property type="nucleotide sequence ID" value="NZ_MVAB01000001.1"/>
</dbReference>
<reference evidence="2 3" key="1">
    <citation type="submission" date="2017-02" db="EMBL/GenBank/DDBJ databases">
        <title>Vagococcus cremeus sp. nov., isolated from the small intestine of a marten, Martes flavigula.</title>
        <authorList>
            <person name="Tak E.J."/>
            <person name="Bae J.-W."/>
        </authorList>
    </citation>
    <scope>NUCLEOTIDE SEQUENCE [LARGE SCALE GENOMIC DNA]</scope>
    <source>
        <strain evidence="2 3">D7T301</strain>
    </source>
</reference>
<feature type="domain" description="DNA/pantothenate metabolism flavoprotein C-terminal" evidence="1">
    <location>
        <begin position="121"/>
        <end position="249"/>
    </location>
</feature>
<name>A0A1V4DHQ9_9ENTE</name>
<dbReference type="GO" id="GO:0003824">
    <property type="term" value="F:catalytic activity"/>
    <property type="evidence" value="ECO:0007669"/>
    <property type="project" value="UniProtKB-ARBA"/>
</dbReference>
<dbReference type="Gene3D" id="3.40.50.10300">
    <property type="entry name" value="CoaB-like"/>
    <property type="match status" value="1"/>
</dbReference>
<keyword evidence="3" id="KW-1185">Reference proteome</keyword>
<protein>
    <recommendedName>
        <fullName evidence="1">DNA/pantothenate metabolism flavoprotein C-terminal domain-containing protein</fullName>
    </recommendedName>
</protein>
<gene>
    <name evidence="2" type="ORF">BW731_07900</name>
</gene>
<sequence length="252" mass="27472">MNILITAGGTSEAIDSVRNLTNHATGSLGKVIAETFAEQVDTIFYVHGPKAVLPNNPAIKFFPIASVRDLEKTMQEILTTTPIHTVVHSMAVSDYELDYTTSEIDLAKNLADMISTKSPSTKDELEKLIKTALTSNALASNTGEKKIRSTSEQLIIALKKAPKVIHSIKKWQPTTQLVGFKLLVGVSDADLVAAATDSIKKNKADYIVANDLENISTDKHEALIINHQGIKERCHTKQDIANTLLTLIKQEG</sequence>
<dbReference type="AlphaFoldDB" id="A0A1V4DHQ9"/>
<organism evidence="2 3">
    <name type="scientific">Vagococcus martis</name>
    <dbReference type="NCBI Taxonomy" id="1768210"/>
    <lineage>
        <taxon>Bacteria</taxon>
        <taxon>Bacillati</taxon>
        <taxon>Bacillota</taxon>
        <taxon>Bacilli</taxon>
        <taxon>Lactobacillales</taxon>
        <taxon>Enterococcaceae</taxon>
        <taxon>Vagococcus</taxon>
    </lineage>
</organism>
<dbReference type="SUPFAM" id="SSF102645">
    <property type="entry name" value="CoaB-like"/>
    <property type="match status" value="1"/>
</dbReference>
<accession>A0A1V4DHQ9</accession>
<evidence type="ECO:0000259" key="1">
    <source>
        <dbReference type="Pfam" id="PF04127"/>
    </source>
</evidence>
<dbReference type="Proteomes" id="UP000189970">
    <property type="component" value="Unassembled WGS sequence"/>
</dbReference>
<proteinExistence type="predicted"/>
<feature type="domain" description="DNA/pantothenate metabolism flavoprotein C-terminal" evidence="1">
    <location>
        <begin position="2"/>
        <end position="101"/>
    </location>
</feature>
<dbReference type="InterPro" id="IPR007085">
    <property type="entry name" value="DNA/pantothenate-metab_flavo_C"/>
</dbReference>
<comment type="caution">
    <text evidence="2">The sequence shown here is derived from an EMBL/GenBank/DDBJ whole genome shotgun (WGS) entry which is preliminary data.</text>
</comment>
<evidence type="ECO:0000313" key="2">
    <source>
        <dbReference type="EMBL" id="OPF88097.1"/>
    </source>
</evidence>